<evidence type="ECO:0000313" key="2">
    <source>
        <dbReference type="EMBL" id="VDN32072.1"/>
    </source>
</evidence>
<feature type="signal peptide" evidence="1">
    <location>
        <begin position="1"/>
        <end position="18"/>
    </location>
</feature>
<dbReference type="AlphaFoldDB" id="A0A3P7QJ98"/>
<reference evidence="2 3" key="1">
    <citation type="submission" date="2018-11" db="EMBL/GenBank/DDBJ databases">
        <authorList>
            <consortium name="Pathogen Informatics"/>
        </authorList>
    </citation>
    <scope>NUCLEOTIDE SEQUENCE [LARGE SCALE GENOMIC DNA]</scope>
</reference>
<keyword evidence="1" id="KW-0732">Signal</keyword>
<evidence type="ECO:0000256" key="1">
    <source>
        <dbReference type="SAM" id="SignalP"/>
    </source>
</evidence>
<name>A0A3P7QJ98_DIBLA</name>
<feature type="chain" id="PRO_5017968552" evidence="1">
    <location>
        <begin position="19"/>
        <end position="195"/>
    </location>
</feature>
<protein>
    <submittedName>
        <fullName evidence="2">Uncharacterized protein</fullName>
    </submittedName>
</protein>
<organism evidence="2 3">
    <name type="scientific">Dibothriocephalus latus</name>
    <name type="common">Fish tapeworm</name>
    <name type="synonym">Diphyllobothrium latum</name>
    <dbReference type="NCBI Taxonomy" id="60516"/>
    <lineage>
        <taxon>Eukaryota</taxon>
        <taxon>Metazoa</taxon>
        <taxon>Spiralia</taxon>
        <taxon>Lophotrochozoa</taxon>
        <taxon>Platyhelminthes</taxon>
        <taxon>Cestoda</taxon>
        <taxon>Eucestoda</taxon>
        <taxon>Diphyllobothriidea</taxon>
        <taxon>Diphyllobothriidae</taxon>
        <taxon>Dibothriocephalus</taxon>
    </lineage>
</organism>
<keyword evidence="3" id="KW-1185">Reference proteome</keyword>
<dbReference type="Proteomes" id="UP000281553">
    <property type="component" value="Unassembled WGS sequence"/>
</dbReference>
<dbReference type="EMBL" id="UYRU01081690">
    <property type="protein sequence ID" value="VDN32072.1"/>
    <property type="molecule type" value="Genomic_DNA"/>
</dbReference>
<sequence>MCVLPLLLQFYLIFVAQASHYYEPTLLTVEDIILQALHQRQIVCDDVHEFSFCLRPATKGFNYTDGCTNCSCLGEDRVQEMPKLEKPELEKPGLEKPELKKPKWEELEEPNVEMSELANATDIVTLGHMPEHMSYTEHSVGLKAPEDMEKCVGKYEECRKPKNDYEESLCEQLAMIQYEHFLNYLKNFQEKSELY</sequence>
<evidence type="ECO:0000313" key="3">
    <source>
        <dbReference type="Proteomes" id="UP000281553"/>
    </source>
</evidence>
<proteinExistence type="predicted"/>
<accession>A0A3P7QJ98</accession>
<gene>
    <name evidence="2" type="ORF">DILT_LOCUS15894</name>
</gene>